<dbReference type="FunFam" id="3.30.160.60:FF:000100">
    <property type="entry name" value="Zinc finger 45-like"/>
    <property type="match status" value="1"/>
</dbReference>
<feature type="binding site" evidence="8">
    <location>
        <position position="70"/>
    </location>
    <ligand>
        <name>Zn(2+)</name>
        <dbReference type="ChEBI" id="CHEBI:29105"/>
    </ligand>
</feature>
<feature type="domain" description="C2H2-type" evidence="10">
    <location>
        <begin position="446"/>
        <end position="474"/>
    </location>
</feature>
<dbReference type="EMBL" id="OU893351">
    <property type="protein sequence ID" value="CAH0756772.1"/>
    <property type="molecule type" value="Genomic_DNA"/>
</dbReference>
<feature type="domain" description="C2H2-type" evidence="10">
    <location>
        <begin position="531"/>
        <end position="558"/>
    </location>
</feature>
<keyword evidence="5 8" id="KW-0862">Zinc</keyword>
<gene>
    <name evidence="12" type="ORF">DIATSA_LOCUS7375</name>
</gene>
<dbReference type="GO" id="GO:0001228">
    <property type="term" value="F:DNA-binding transcription activator activity, RNA polymerase II-specific"/>
    <property type="evidence" value="ECO:0007669"/>
    <property type="project" value="TreeGrafter"/>
</dbReference>
<evidence type="ECO:0000256" key="3">
    <source>
        <dbReference type="ARBA" id="ARBA00022737"/>
    </source>
</evidence>
<accession>A0A9P0G013</accession>
<organism evidence="12 13">
    <name type="scientific">Diatraea saccharalis</name>
    <name type="common">sugarcane borer</name>
    <dbReference type="NCBI Taxonomy" id="40085"/>
    <lineage>
        <taxon>Eukaryota</taxon>
        <taxon>Metazoa</taxon>
        <taxon>Ecdysozoa</taxon>
        <taxon>Arthropoda</taxon>
        <taxon>Hexapoda</taxon>
        <taxon>Insecta</taxon>
        <taxon>Pterygota</taxon>
        <taxon>Neoptera</taxon>
        <taxon>Endopterygota</taxon>
        <taxon>Lepidoptera</taxon>
        <taxon>Glossata</taxon>
        <taxon>Ditrysia</taxon>
        <taxon>Pyraloidea</taxon>
        <taxon>Crambidae</taxon>
        <taxon>Crambinae</taxon>
        <taxon>Diatraea</taxon>
    </lineage>
</organism>
<protein>
    <submittedName>
        <fullName evidence="12">Uncharacterized protein</fullName>
    </submittedName>
</protein>
<dbReference type="AlphaFoldDB" id="A0A9P0G013"/>
<evidence type="ECO:0000256" key="6">
    <source>
        <dbReference type="ARBA" id="ARBA00023242"/>
    </source>
</evidence>
<feature type="region of interest" description="Disordered" evidence="9">
    <location>
        <begin position="141"/>
        <end position="214"/>
    </location>
</feature>
<evidence type="ECO:0000256" key="2">
    <source>
        <dbReference type="ARBA" id="ARBA00022723"/>
    </source>
</evidence>
<proteinExistence type="predicted"/>
<keyword evidence="13" id="KW-1185">Reference proteome</keyword>
<dbReference type="PROSITE" id="PS51915">
    <property type="entry name" value="ZAD"/>
    <property type="match status" value="1"/>
</dbReference>
<dbReference type="GO" id="GO:0048598">
    <property type="term" value="P:embryonic morphogenesis"/>
    <property type="evidence" value="ECO:0007669"/>
    <property type="project" value="UniProtKB-ARBA"/>
</dbReference>
<dbReference type="GO" id="GO:0005634">
    <property type="term" value="C:nucleus"/>
    <property type="evidence" value="ECO:0007669"/>
    <property type="project" value="UniProtKB-SubCell"/>
</dbReference>
<keyword evidence="4 7" id="KW-0863">Zinc-finger</keyword>
<evidence type="ECO:0000259" key="11">
    <source>
        <dbReference type="PROSITE" id="PS51915"/>
    </source>
</evidence>
<feature type="domain" description="C2H2-type" evidence="10">
    <location>
        <begin position="387"/>
        <end position="415"/>
    </location>
</feature>
<dbReference type="SMART" id="SM00868">
    <property type="entry name" value="zf-AD"/>
    <property type="match status" value="1"/>
</dbReference>
<evidence type="ECO:0000256" key="7">
    <source>
        <dbReference type="PROSITE-ProRule" id="PRU00042"/>
    </source>
</evidence>
<feature type="binding site" evidence="8">
    <location>
        <position position="18"/>
    </location>
    <ligand>
        <name>Zn(2+)</name>
        <dbReference type="ChEBI" id="CHEBI:29105"/>
    </ligand>
</feature>
<feature type="domain" description="ZAD" evidence="11">
    <location>
        <begin position="13"/>
        <end position="94"/>
    </location>
</feature>
<feature type="binding site" evidence="8">
    <location>
        <position position="67"/>
    </location>
    <ligand>
        <name>Zn(2+)</name>
        <dbReference type="ChEBI" id="CHEBI:29105"/>
    </ligand>
</feature>
<reference evidence="12" key="2">
    <citation type="submission" date="2022-10" db="EMBL/GenBank/DDBJ databases">
        <authorList>
            <consortium name="ENA_rothamsted_submissions"/>
            <consortium name="culmorum"/>
            <person name="King R."/>
        </authorList>
    </citation>
    <scope>NUCLEOTIDE SEQUENCE</scope>
</reference>
<evidence type="ECO:0000256" key="4">
    <source>
        <dbReference type="ARBA" id="ARBA00022771"/>
    </source>
</evidence>
<evidence type="ECO:0000313" key="12">
    <source>
        <dbReference type="EMBL" id="CAH0756772.1"/>
    </source>
</evidence>
<dbReference type="InterPro" id="IPR036236">
    <property type="entry name" value="Znf_C2H2_sf"/>
</dbReference>
<sequence>MEFDAIVVKESPGLCRCCLSEGCYKDMGTEYAWMNETEVYADMLLECFDISISQINDGPNGPNRLICEVCITRLRDACYFKKQVLDTEKKFVDMVGRGDFRPKVLYQSNMKTETCEAVVVSLGADDGEVEYLDDEMDYEPDTLKEEGQDPEPTVSADPLPIRGKRGRPKKSPTKPEKKKVKVETKAKSSKALVKGAKHLDTEATSKSSMTSTKRNRLMKKNAITVLENSKVTPFKWHRQNFLCFFCHLPFKDAKLLREHTKNLHKKSSIKSAVSYLRRDEKVKIDVSSLQCKCGHTFDSLDSLIEHIRVLHKCCFTEVCGYGLIPYKLDLEGDSFRCAVCAEQFQYFIKLNQHMNEHYGNYVCESCGKSFLSQDRLRCHALVHGARFRCNICSETFDSLTQRNNHESKVHNKVKELKCFFCPETFSNYNVRKRHHNSIHNLQTPEFKCPDCGKSFHIMSKMKVHLKEVHIKEKNFSCTVCEQKFFSKTHVQKHMIKHFGERVYQCSVCMKSYGRKQTLRDHMRIHNNEKRFVCAVCSESFVQNSNLTLHIKVHHPESANV</sequence>
<feature type="domain" description="C2H2-type" evidence="10">
    <location>
        <begin position="416"/>
        <end position="444"/>
    </location>
</feature>
<feature type="domain" description="C2H2-type" evidence="10">
    <location>
        <begin position="335"/>
        <end position="362"/>
    </location>
</feature>
<name>A0A9P0G013_9NEOP</name>
<feature type="domain" description="C2H2-type" evidence="10">
    <location>
        <begin position="361"/>
        <end position="383"/>
    </location>
</feature>
<evidence type="ECO:0000259" key="10">
    <source>
        <dbReference type="PROSITE" id="PS50157"/>
    </source>
</evidence>
<dbReference type="FunFam" id="3.30.160.60:FF:000624">
    <property type="entry name" value="zinc finger protein 697"/>
    <property type="match status" value="1"/>
</dbReference>
<feature type="compositionally biased region" description="Basic residues" evidence="9">
    <location>
        <begin position="162"/>
        <end position="180"/>
    </location>
</feature>
<comment type="subcellular location">
    <subcellularLocation>
        <location evidence="1">Nucleus</location>
    </subcellularLocation>
</comment>
<feature type="domain" description="C2H2-type" evidence="10">
    <location>
        <begin position="475"/>
        <end position="502"/>
    </location>
</feature>
<evidence type="ECO:0000256" key="1">
    <source>
        <dbReference type="ARBA" id="ARBA00004123"/>
    </source>
</evidence>
<dbReference type="Pfam" id="PF00096">
    <property type="entry name" value="zf-C2H2"/>
    <property type="match status" value="3"/>
</dbReference>
<dbReference type="GO" id="GO:0008270">
    <property type="term" value="F:zinc ion binding"/>
    <property type="evidence" value="ECO:0007669"/>
    <property type="project" value="UniProtKB-UniRule"/>
</dbReference>
<feature type="domain" description="C2H2-type" evidence="10">
    <location>
        <begin position="503"/>
        <end position="530"/>
    </location>
</feature>
<dbReference type="Proteomes" id="UP001153714">
    <property type="component" value="Chromosome 20"/>
</dbReference>
<evidence type="ECO:0000256" key="8">
    <source>
        <dbReference type="PROSITE-ProRule" id="PRU01263"/>
    </source>
</evidence>
<dbReference type="Gene3D" id="3.30.160.60">
    <property type="entry name" value="Classic Zinc Finger"/>
    <property type="match status" value="6"/>
</dbReference>
<evidence type="ECO:0000256" key="9">
    <source>
        <dbReference type="SAM" id="MobiDB-lite"/>
    </source>
</evidence>
<dbReference type="SMART" id="SM00355">
    <property type="entry name" value="ZnF_C2H2"/>
    <property type="match status" value="10"/>
</dbReference>
<evidence type="ECO:0000313" key="13">
    <source>
        <dbReference type="Proteomes" id="UP001153714"/>
    </source>
</evidence>
<dbReference type="PROSITE" id="PS00028">
    <property type="entry name" value="ZINC_FINGER_C2H2_1"/>
    <property type="match status" value="8"/>
</dbReference>
<dbReference type="PROSITE" id="PS50157">
    <property type="entry name" value="ZINC_FINGER_C2H2_2"/>
    <property type="match status" value="8"/>
</dbReference>
<evidence type="ECO:0000256" key="5">
    <source>
        <dbReference type="ARBA" id="ARBA00022833"/>
    </source>
</evidence>
<keyword evidence="3" id="KW-0677">Repeat</keyword>
<dbReference type="InterPro" id="IPR013087">
    <property type="entry name" value="Znf_C2H2_type"/>
</dbReference>
<feature type="binding site" evidence="8">
    <location>
        <position position="15"/>
    </location>
    <ligand>
        <name>Zn(2+)</name>
        <dbReference type="ChEBI" id="CHEBI:29105"/>
    </ligand>
</feature>
<dbReference type="GO" id="GO:0000978">
    <property type="term" value="F:RNA polymerase II cis-regulatory region sequence-specific DNA binding"/>
    <property type="evidence" value="ECO:0007669"/>
    <property type="project" value="TreeGrafter"/>
</dbReference>
<dbReference type="PANTHER" id="PTHR24376:SF235">
    <property type="entry name" value="C2H2-TYPE DOMAIN-CONTAINING PROTEIN"/>
    <property type="match status" value="1"/>
</dbReference>
<reference evidence="12" key="1">
    <citation type="submission" date="2021-12" db="EMBL/GenBank/DDBJ databases">
        <authorList>
            <person name="King R."/>
        </authorList>
    </citation>
    <scope>NUCLEOTIDE SEQUENCE</scope>
</reference>
<dbReference type="SUPFAM" id="SSF57667">
    <property type="entry name" value="beta-beta-alpha zinc fingers"/>
    <property type="match status" value="3"/>
</dbReference>
<keyword evidence="2 8" id="KW-0479">Metal-binding</keyword>
<keyword evidence="6" id="KW-0539">Nucleus</keyword>
<dbReference type="OrthoDB" id="40579at2759"/>
<dbReference type="Pfam" id="PF13912">
    <property type="entry name" value="zf-C2H2_6"/>
    <property type="match status" value="1"/>
</dbReference>
<dbReference type="InterPro" id="IPR012934">
    <property type="entry name" value="Znf_AD"/>
</dbReference>
<dbReference type="PANTHER" id="PTHR24376">
    <property type="entry name" value="ZINC FINGER PROTEIN"/>
    <property type="match status" value="1"/>
</dbReference>